<name>A0A3M0CS20_9EURY</name>
<accession>A0A3M0CS20</accession>
<comment type="caution">
    <text evidence="1">The sequence shown here is derived from an EMBL/GenBank/DDBJ whole genome shotgun (WGS) entry which is preliminary data.</text>
</comment>
<dbReference type="Proteomes" id="UP000277326">
    <property type="component" value="Unassembled WGS sequence"/>
</dbReference>
<organism evidence="1 2">
    <name type="scientific">Haloplanus aerogenes</name>
    <dbReference type="NCBI Taxonomy" id="660522"/>
    <lineage>
        <taxon>Archaea</taxon>
        <taxon>Methanobacteriati</taxon>
        <taxon>Methanobacteriota</taxon>
        <taxon>Stenosarchaea group</taxon>
        <taxon>Halobacteria</taxon>
        <taxon>Halobacteriales</taxon>
        <taxon>Haloferacaceae</taxon>
        <taxon>Haloplanus</taxon>
    </lineage>
</organism>
<protein>
    <submittedName>
        <fullName evidence="1">Uncharacterized protein</fullName>
    </submittedName>
</protein>
<evidence type="ECO:0000313" key="2">
    <source>
        <dbReference type="Proteomes" id="UP000277326"/>
    </source>
</evidence>
<dbReference type="EMBL" id="REFS01000008">
    <property type="protein sequence ID" value="RMB11685.1"/>
    <property type="molecule type" value="Genomic_DNA"/>
</dbReference>
<sequence>MCANPCPSVRHPIVRADYVIENELEIRKYLAVFDHKLLIPIPIEVLRAESTAYEVGSEEVVQFLCLSFIPDLGDESADQLFVGGRVDGPVSSGMSTVPTALMMPANLSGIQSMLS</sequence>
<gene>
    <name evidence="1" type="ORF">ATH50_3385</name>
</gene>
<dbReference type="AlphaFoldDB" id="A0A3M0CS20"/>
<evidence type="ECO:0000313" key="1">
    <source>
        <dbReference type="EMBL" id="RMB11685.1"/>
    </source>
</evidence>
<proteinExistence type="predicted"/>
<reference evidence="1 2" key="1">
    <citation type="journal article" date="2015" name="Stand. Genomic Sci.">
        <title>Genomic Encyclopedia of Bacterial and Archaeal Type Strains, Phase III: the genomes of soil and plant-associated and newly described type strains.</title>
        <authorList>
            <person name="Whitman W.B."/>
            <person name="Woyke T."/>
            <person name="Klenk H.P."/>
            <person name="Zhou Y."/>
            <person name="Lilburn T.G."/>
            <person name="Beck B.J."/>
            <person name="De Vos P."/>
            <person name="Vandamme P."/>
            <person name="Eisen J.A."/>
            <person name="Garrity G."/>
            <person name="Hugenholtz P."/>
            <person name="Kyrpides N.C."/>
        </authorList>
    </citation>
    <scope>NUCLEOTIDE SEQUENCE [LARGE SCALE GENOMIC DNA]</scope>
    <source>
        <strain evidence="1 2">CGMCC 1.10124</strain>
    </source>
</reference>